<feature type="domain" description="LicD/FKTN/FKRP nucleotidyltransferase" evidence="2">
    <location>
        <begin position="325"/>
        <end position="398"/>
    </location>
</feature>
<protein>
    <submittedName>
        <fullName evidence="4">Uncharacterized protein LOC116291828</fullName>
    </submittedName>
</protein>
<organism evidence="3 4">
    <name type="scientific">Actinia tenebrosa</name>
    <name type="common">Australian red waratah sea anemone</name>
    <dbReference type="NCBI Taxonomy" id="6105"/>
    <lineage>
        <taxon>Eukaryota</taxon>
        <taxon>Metazoa</taxon>
        <taxon>Cnidaria</taxon>
        <taxon>Anthozoa</taxon>
        <taxon>Hexacorallia</taxon>
        <taxon>Actiniaria</taxon>
        <taxon>Actiniidae</taxon>
        <taxon>Actinia</taxon>
    </lineage>
</organism>
<dbReference type="Pfam" id="PF04991">
    <property type="entry name" value="LicD"/>
    <property type="match status" value="1"/>
</dbReference>
<dbReference type="GeneID" id="116291828"/>
<evidence type="ECO:0000256" key="1">
    <source>
        <dbReference type="SAM" id="Phobius"/>
    </source>
</evidence>
<name>A0A6P8HJ75_ACTTE</name>
<keyword evidence="1" id="KW-0812">Transmembrane</keyword>
<reference evidence="4" key="1">
    <citation type="submission" date="2025-08" db="UniProtKB">
        <authorList>
            <consortium name="RefSeq"/>
        </authorList>
    </citation>
    <scope>IDENTIFICATION</scope>
    <source>
        <tissue evidence="4">Tentacle</tissue>
    </source>
</reference>
<sequence>MVIRRFLVLLGRCILRRLRVLLCLLVILIISMIYITFVTNNRLELEITPHLGIIKPKIHVKMAGRSLSSLAIIGTDISSKKLKLLSAKFKYLLILPHATQRVIPAMGAPFIGNVDKLKLQEIMEFLDSTEDIYHAGTCQMMNSNKPVVKKLSCYFEVRNWTMLIENNGRKRTEVKSNRLVNIVECNMFEGAFVIRRRIFEKFYLLPAYGDTVLFDFFLRTKGKIKIALLTDCSLSDELHRADRGALRSKPFYTDYIKLGFDHDVVRIIKENQMIWTKCSYNLRLCPEKALQLKYSLSRQLRPVCCSEVLDRMLVDVVQSMNAVSLDYRVEYGTLLGAVRSGTIIPWTRDVDIGLREDDYFKDEIFDKLKGSSSSTKPFVPSRKWHEQRLGGKILDIWTFTLPRKRGLIVLQKLRLMAGITSHLLMQKRCSRNGMDRVT</sequence>
<dbReference type="InParanoid" id="A0A6P8HJ75"/>
<dbReference type="OrthoDB" id="5958806at2759"/>
<proteinExistence type="predicted"/>
<dbReference type="GO" id="GO:0009100">
    <property type="term" value="P:glycoprotein metabolic process"/>
    <property type="evidence" value="ECO:0007669"/>
    <property type="project" value="UniProtKB-ARBA"/>
</dbReference>
<keyword evidence="3" id="KW-1185">Reference proteome</keyword>
<dbReference type="PANTHER" id="PTHR13627:SF33">
    <property type="entry name" value="LICD FAMILY PROTEIN"/>
    <property type="match status" value="1"/>
</dbReference>
<evidence type="ECO:0000313" key="3">
    <source>
        <dbReference type="Proteomes" id="UP000515163"/>
    </source>
</evidence>
<dbReference type="AlphaFoldDB" id="A0A6P8HJ75"/>
<gene>
    <name evidence="4" type="primary">LOC116291828</name>
</gene>
<evidence type="ECO:0000259" key="2">
    <source>
        <dbReference type="Pfam" id="PF04991"/>
    </source>
</evidence>
<dbReference type="InterPro" id="IPR052613">
    <property type="entry name" value="LicD_transferase"/>
</dbReference>
<dbReference type="InterPro" id="IPR007074">
    <property type="entry name" value="LicD/FKTN/FKRP_NTP_transf"/>
</dbReference>
<evidence type="ECO:0000313" key="4">
    <source>
        <dbReference type="RefSeq" id="XP_031554903.1"/>
    </source>
</evidence>
<keyword evidence="1" id="KW-0472">Membrane</keyword>
<dbReference type="Proteomes" id="UP000515163">
    <property type="component" value="Unplaced"/>
</dbReference>
<dbReference type="KEGG" id="aten:116291828"/>
<accession>A0A6P8HJ75</accession>
<dbReference type="RefSeq" id="XP_031554903.1">
    <property type="nucleotide sequence ID" value="XM_031699043.1"/>
</dbReference>
<feature type="transmembrane region" description="Helical" evidence="1">
    <location>
        <begin position="20"/>
        <end position="37"/>
    </location>
</feature>
<keyword evidence="1" id="KW-1133">Transmembrane helix</keyword>
<dbReference type="PANTHER" id="PTHR13627">
    <property type="entry name" value="FUKUTIN RELATED PROTEIN"/>
    <property type="match status" value="1"/>
</dbReference>